<name>A0A0M3QH28_STRPR</name>
<dbReference type="SUPFAM" id="SSF69318">
    <property type="entry name" value="Integrin alpha N-terminal domain"/>
    <property type="match status" value="1"/>
</dbReference>
<evidence type="ECO:0000313" key="3">
    <source>
        <dbReference type="EMBL" id="ALC19019.1"/>
    </source>
</evidence>
<dbReference type="InterPro" id="IPR013517">
    <property type="entry name" value="FG-GAP"/>
</dbReference>
<dbReference type="RefSeq" id="WP_005308315.1">
    <property type="nucleotide sequence ID" value="NZ_CP011340.1"/>
</dbReference>
<feature type="chain" id="PRO_5005787682" evidence="2">
    <location>
        <begin position="34"/>
        <end position="414"/>
    </location>
</feature>
<dbReference type="GeneID" id="97238206"/>
<dbReference type="AlphaFoldDB" id="A0A0M3QH28"/>
<accession>A0A0M3QH28</accession>
<dbReference type="InterPro" id="IPR006311">
    <property type="entry name" value="TAT_signal"/>
</dbReference>
<dbReference type="PANTHER" id="PTHR46580">
    <property type="entry name" value="SENSOR KINASE-RELATED"/>
    <property type="match status" value="1"/>
</dbReference>
<dbReference type="InterPro" id="IPR028994">
    <property type="entry name" value="Integrin_alpha_N"/>
</dbReference>
<dbReference type="Pfam" id="PF13517">
    <property type="entry name" value="FG-GAP_3"/>
    <property type="match status" value="1"/>
</dbReference>
<protein>
    <submittedName>
        <fullName evidence="3">Secreted protein</fullName>
    </submittedName>
</protein>
<evidence type="ECO:0000256" key="1">
    <source>
        <dbReference type="ARBA" id="ARBA00022729"/>
    </source>
</evidence>
<dbReference type="PATRIC" id="fig|38300.4.peg.768"/>
<sequence>MPRAHFTRRRLLAALATVLTVTGAGALSAPAQAAPLTAEVSAGAAVAGDDVSLIRHTVPPVIDMTGKDYVPLEWELTHDGWATVVLRHQRTGITTTHPLGNGGTPRTFRMYWEAFDPVNGGDAPNGDYTWTITAESVNRVPYDFEASGSFTVVRKPQPHDFNDNGSLDVLQRDHEGVLWRVDTSYYGKSLNLATRRQVGGGWQIYDRIEATGNLGGTAVGDLLARDRSGVLWLYQGDGRGGFATRLKVGTGWQIYDRIKAGSDLTNDGRPDIVASDKAGVLWLYPGTGNAARPYSPRKKIGGGWGVYNELSALGNIAGRAAGDLVARDRNGVLWLYLGKGDGTFAPRTRIGAGWNAYYQIIAVGDVTKDGRPDLIGLGTYTDYLYRTTGDWRTPFAGREEAVLHYIGHGFDHVA</sequence>
<dbReference type="KEGG" id="spri:SPRI_0713"/>
<dbReference type="STRING" id="38300.SPRI_0713"/>
<dbReference type="EMBL" id="CP011340">
    <property type="protein sequence ID" value="ALC19019.1"/>
    <property type="molecule type" value="Genomic_DNA"/>
</dbReference>
<evidence type="ECO:0000256" key="2">
    <source>
        <dbReference type="SAM" id="SignalP"/>
    </source>
</evidence>
<keyword evidence="1 2" id="KW-0732">Signal</keyword>
<proteinExistence type="predicted"/>
<gene>
    <name evidence="3" type="ORF">SPRI_0713</name>
</gene>
<evidence type="ECO:0000313" key="4">
    <source>
        <dbReference type="Proteomes" id="UP000060513"/>
    </source>
</evidence>
<organism evidence="3">
    <name type="scientific">Streptomyces pristinaespiralis</name>
    <dbReference type="NCBI Taxonomy" id="38300"/>
    <lineage>
        <taxon>Bacteria</taxon>
        <taxon>Bacillati</taxon>
        <taxon>Actinomycetota</taxon>
        <taxon>Actinomycetes</taxon>
        <taxon>Kitasatosporales</taxon>
        <taxon>Streptomycetaceae</taxon>
        <taxon>Streptomyces</taxon>
    </lineage>
</organism>
<dbReference type="PANTHER" id="PTHR46580:SF4">
    <property type="entry name" value="ATP_GTP-BINDING PROTEIN"/>
    <property type="match status" value="1"/>
</dbReference>
<reference evidence="3 4" key="1">
    <citation type="submission" date="2015-08" db="EMBL/GenBank/DDBJ databases">
        <title>Genome sequence of the pristinamycin over-producing bacterium Streptomyces pristinaespiralis HCCB10218.</title>
        <authorList>
            <person name="Tian J."/>
            <person name="Yang J."/>
            <person name="Li L."/>
            <person name="Ruan L."/>
            <person name="Wei W."/>
            <person name="Zheng G."/>
            <person name="Wei Z."/>
            <person name="Yang S."/>
            <person name="Ge M."/>
            <person name="Jiang W."/>
            <person name="Lu Y."/>
        </authorList>
    </citation>
    <scope>NUCLEOTIDE SEQUENCE [LARGE SCALE GENOMIC DNA]</scope>
    <source>
        <strain evidence="3 4">HCCB 10218</strain>
    </source>
</reference>
<dbReference type="Proteomes" id="UP000060513">
    <property type="component" value="Chromosome"/>
</dbReference>
<dbReference type="PROSITE" id="PS51318">
    <property type="entry name" value="TAT"/>
    <property type="match status" value="1"/>
</dbReference>
<feature type="signal peptide" evidence="2">
    <location>
        <begin position="1"/>
        <end position="33"/>
    </location>
</feature>